<dbReference type="AlphaFoldDB" id="A0AAD5L290"/>
<sequence length="55" mass="6337">MMALAVRAALQRWSRAFNHISRRRRHNILNAVILKADSKAWTVSGHGIESKNRIQ</sequence>
<name>A0AAD5L290_9CRUS</name>
<dbReference type="Proteomes" id="UP000820818">
    <property type="component" value="Linkage Group LG1"/>
</dbReference>
<evidence type="ECO:0000313" key="1">
    <source>
        <dbReference type="EMBL" id="KAI9565191.1"/>
    </source>
</evidence>
<protein>
    <submittedName>
        <fullName evidence="1">Uncharacterized protein</fullName>
    </submittedName>
</protein>
<comment type="caution">
    <text evidence="1">The sequence shown here is derived from an EMBL/GenBank/DDBJ whole genome shotgun (WGS) entry which is preliminary data.</text>
</comment>
<dbReference type="EMBL" id="WJBH02000001">
    <property type="protein sequence ID" value="KAI9565191.1"/>
    <property type="molecule type" value="Genomic_DNA"/>
</dbReference>
<accession>A0AAD5L290</accession>
<keyword evidence="2" id="KW-1185">Reference proteome</keyword>
<gene>
    <name evidence="1" type="ORF">GHT06_008968</name>
</gene>
<organism evidence="1 2">
    <name type="scientific">Daphnia sinensis</name>
    <dbReference type="NCBI Taxonomy" id="1820382"/>
    <lineage>
        <taxon>Eukaryota</taxon>
        <taxon>Metazoa</taxon>
        <taxon>Ecdysozoa</taxon>
        <taxon>Arthropoda</taxon>
        <taxon>Crustacea</taxon>
        <taxon>Branchiopoda</taxon>
        <taxon>Diplostraca</taxon>
        <taxon>Cladocera</taxon>
        <taxon>Anomopoda</taxon>
        <taxon>Daphniidae</taxon>
        <taxon>Daphnia</taxon>
        <taxon>Daphnia similis group</taxon>
    </lineage>
</organism>
<proteinExistence type="predicted"/>
<evidence type="ECO:0000313" key="2">
    <source>
        <dbReference type="Proteomes" id="UP000820818"/>
    </source>
</evidence>
<reference evidence="1 2" key="1">
    <citation type="submission" date="2022-05" db="EMBL/GenBank/DDBJ databases">
        <title>A multi-omics perspective on studying reproductive biology in Daphnia sinensis.</title>
        <authorList>
            <person name="Jia J."/>
        </authorList>
    </citation>
    <scope>NUCLEOTIDE SEQUENCE [LARGE SCALE GENOMIC DNA]</scope>
    <source>
        <strain evidence="1 2">WSL</strain>
    </source>
</reference>